<organism evidence="1 2">
    <name type="scientific">Thalassolituus marinus</name>
    <dbReference type="NCBI Taxonomy" id="671053"/>
    <lineage>
        <taxon>Bacteria</taxon>
        <taxon>Pseudomonadati</taxon>
        <taxon>Pseudomonadota</taxon>
        <taxon>Gammaproteobacteria</taxon>
        <taxon>Oceanospirillales</taxon>
        <taxon>Oceanospirillaceae</taxon>
        <taxon>Thalassolituus</taxon>
    </lineage>
</organism>
<evidence type="ECO:0000313" key="1">
    <source>
        <dbReference type="EMBL" id="MCA6062936.1"/>
    </source>
</evidence>
<protein>
    <submittedName>
        <fullName evidence="1">Uncharacterized protein</fullName>
    </submittedName>
</protein>
<gene>
    <name evidence="1" type="ORF">I9W95_04860</name>
</gene>
<evidence type="ECO:0000313" key="2">
    <source>
        <dbReference type="Proteomes" id="UP000714380"/>
    </source>
</evidence>
<accession>A0ABS7ZMJ3</accession>
<keyword evidence="2" id="KW-1185">Reference proteome</keyword>
<comment type="caution">
    <text evidence="1">The sequence shown here is derived from an EMBL/GenBank/DDBJ whole genome shotgun (WGS) entry which is preliminary data.</text>
</comment>
<name>A0ABS7ZMJ3_9GAMM</name>
<proteinExistence type="predicted"/>
<dbReference type="RefSeq" id="WP_225672434.1">
    <property type="nucleotide sequence ID" value="NZ_JAEDAH010000020.1"/>
</dbReference>
<reference evidence="1 2" key="1">
    <citation type="submission" date="2020-12" db="EMBL/GenBank/DDBJ databases">
        <title>Novel Thalassolituus-related marine hydrocarbonoclastic bacteria mediated algae-derived hydrocarbons mineralization in twilight zone of the northern South China Sea.</title>
        <authorList>
            <person name="Dong C."/>
        </authorList>
    </citation>
    <scope>NUCLEOTIDE SEQUENCE [LARGE SCALE GENOMIC DNA]</scope>
    <source>
        <strain evidence="1 2">IMCC1826</strain>
    </source>
</reference>
<sequence length="46" mass="4941">MIVLGTILARFPTLEEYKAAVDGINLTSFAPPSEDLARPSIPLKAI</sequence>
<dbReference type="EMBL" id="JAEDAH010000020">
    <property type="protein sequence ID" value="MCA6062936.1"/>
    <property type="molecule type" value="Genomic_DNA"/>
</dbReference>
<dbReference type="Proteomes" id="UP000714380">
    <property type="component" value="Unassembled WGS sequence"/>
</dbReference>